<dbReference type="EMBL" id="CM044708">
    <property type="protein sequence ID" value="KAI5649037.1"/>
    <property type="molecule type" value="Genomic_DNA"/>
</dbReference>
<reference evidence="2" key="1">
    <citation type="journal article" date="2023" name="Nat. Plants">
        <title>Single-cell RNA sequencing provides a high-resolution roadmap for understanding the multicellular compartmentation of specialized metabolism.</title>
        <authorList>
            <person name="Sun S."/>
            <person name="Shen X."/>
            <person name="Li Y."/>
            <person name="Li Y."/>
            <person name="Wang S."/>
            <person name="Li R."/>
            <person name="Zhang H."/>
            <person name="Shen G."/>
            <person name="Guo B."/>
            <person name="Wei J."/>
            <person name="Xu J."/>
            <person name="St-Pierre B."/>
            <person name="Chen S."/>
            <person name="Sun C."/>
        </authorList>
    </citation>
    <scope>NUCLEOTIDE SEQUENCE [LARGE SCALE GENOMIC DNA]</scope>
</reference>
<dbReference type="Proteomes" id="UP001060085">
    <property type="component" value="Linkage Group LG08"/>
</dbReference>
<protein>
    <submittedName>
        <fullName evidence="1">Uncharacterized protein</fullName>
    </submittedName>
</protein>
<keyword evidence="2" id="KW-1185">Reference proteome</keyword>
<evidence type="ECO:0000313" key="1">
    <source>
        <dbReference type="EMBL" id="KAI5649037.1"/>
    </source>
</evidence>
<evidence type="ECO:0000313" key="2">
    <source>
        <dbReference type="Proteomes" id="UP001060085"/>
    </source>
</evidence>
<comment type="caution">
    <text evidence="1">The sequence shown here is derived from an EMBL/GenBank/DDBJ whole genome shotgun (WGS) entry which is preliminary data.</text>
</comment>
<name>A0ACB9ZS45_CATRO</name>
<sequence>MAAPPLEVAGGLWNRKFFADLFARSFVPVEFQSKVKPPSQFKGEPAVFFDTQEINSLAAPFNLCIIAKFSYGCPSMDNLRREFHTVGFKGSLAIGWLDSRHVLIRFDLEEDYMRLWLKGSWSNCQPEYGLVLGLVKVSGKRLCMRIFLLCAHCKKIGDDSSKCKKMLMVKSLGKDGVDHIAAGKEHKQQDVPTFSGGNKRVTWAPKDKDISAPATVPPQSSPSTGIQTVLESTEGLIDAVSDSVKNQTMPDYNAAAGSLIVGPLLGPTGLQ</sequence>
<organism evidence="1 2">
    <name type="scientific">Catharanthus roseus</name>
    <name type="common">Madagascar periwinkle</name>
    <name type="synonym">Vinca rosea</name>
    <dbReference type="NCBI Taxonomy" id="4058"/>
    <lineage>
        <taxon>Eukaryota</taxon>
        <taxon>Viridiplantae</taxon>
        <taxon>Streptophyta</taxon>
        <taxon>Embryophyta</taxon>
        <taxon>Tracheophyta</taxon>
        <taxon>Spermatophyta</taxon>
        <taxon>Magnoliopsida</taxon>
        <taxon>eudicotyledons</taxon>
        <taxon>Gunneridae</taxon>
        <taxon>Pentapetalae</taxon>
        <taxon>asterids</taxon>
        <taxon>lamiids</taxon>
        <taxon>Gentianales</taxon>
        <taxon>Apocynaceae</taxon>
        <taxon>Rauvolfioideae</taxon>
        <taxon>Vinceae</taxon>
        <taxon>Catharanthinae</taxon>
        <taxon>Catharanthus</taxon>
    </lineage>
</organism>
<proteinExistence type="predicted"/>
<accession>A0ACB9ZS45</accession>
<gene>
    <name evidence="1" type="ORF">M9H77_35042</name>
</gene>